<protein>
    <submittedName>
        <fullName evidence="1">Uncharacterized protein</fullName>
    </submittedName>
</protein>
<accession>A0A0F9BAD3</accession>
<proteinExistence type="predicted"/>
<dbReference type="EMBL" id="LAZR01053158">
    <property type="protein sequence ID" value="KKK81361.1"/>
    <property type="molecule type" value="Genomic_DNA"/>
</dbReference>
<dbReference type="AlphaFoldDB" id="A0A0F9BAD3"/>
<reference evidence="1" key="1">
    <citation type="journal article" date="2015" name="Nature">
        <title>Complex archaea that bridge the gap between prokaryotes and eukaryotes.</title>
        <authorList>
            <person name="Spang A."/>
            <person name="Saw J.H."/>
            <person name="Jorgensen S.L."/>
            <person name="Zaremba-Niedzwiedzka K."/>
            <person name="Martijn J."/>
            <person name="Lind A.E."/>
            <person name="van Eijk R."/>
            <person name="Schleper C."/>
            <person name="Guy L."/>
            <person name="Ettema T.J."/>
        </authorList>
    </citation>
    <scope>NUCLEOTIDE SEQUENCE</scope>
</reference>
<sequence>MAETMPNCDLRAGHSYLEAAVLLLQALEAKRITLTTMHASPELFTRFQAHTRFLGSQPPAYGYEYWYNHAIDHAVRMDKWPVKLIEKTISIDGHDITVDVQVPQSSHQATNAQLLCAYEVIEDGAKEHSIILPEGDDEW</sequence>
<organism evidence="1">
    <name type="scientific">marine sediment metagenome</name>
    <dbReference type="NCBI Taxonomy" id="412755"/>
    <lineage>
        <taxon>unclassified sequences</taxon>
        <taxon>metagenomes</taxon>
        <taxon>ecological metagenomes</taxon>
    </lineage>
</organism>
<name>A0A0F9BAD3_9ZZZZ</name>
<comment type="caution">
    <text evidence="1">The sequence shown here is derived from an EMBL/GenBank/DDBJ whole genome shotgun (WGS) entry which is preliminary data.</text>
</comment>
<evidence type="ECO:0000313" key="1">
    <source>
        <dbReference type="EMBL" id="KKK81361.1"/>
    </source>
</evidence>
<gene>
    <name evidence="1" type="ORF">LCGC14_2814230</name>
</gene>